<evidence type="ECO:0008006" key="3">
    <source>
        <dbReference type="Google" id="ProtNLM"/>
    </source>
</evidence>
<evidence type="ECO:0000313" key="1">
    <source>
        <dbReference type="EMBL" id="RHZ73733.1"/>
    </source>
</evidence>
<reference evidence="1 2" key="1">
    <citation type="submission" date="2018-08" db="EMBL/GenBank/DDBJ databases">
        <title>Genome and evolution of the arbuscular mycorrhizal fungus Diversispora epigaea (formerly Glomus versiforme) and its bacterial endosymbionts.</title>
        <authorList>
            <person name="Sun X."/>
            <person name="Fei Z."/>
            <person name="Harrison M."/>
        </authorList>
    </citation>
    <scope>NUCLEOTIDE SEQUENCE [LARGE SCALE GENOMIC DNA]</scope>
    <source>
        <strain evidence="1 2">IT104</strain>
    </source>
</reference>
<proteinExistence type="predicted"/>
<protein>
    <recommendedName>
        <fullName evidence="3">TLDc domain-containing protein</fullName>
    </recommendedName>
</protein>
<evidence type="ECO:0000313" key="2">
    <source>
        <dbReference type="Proteomes" id="UP000266861"/>
    </source>
</evidence>
<dbReference type="OrthoDB" id="2381598at2759"/>
<comment type="caution">
    <text evidence="1">The sequence shown here is derived from an EMBL/GenBank/DDBJ whole genome shotgun (WGS) entry which is preliminary data.</text>
</comment>
<organism evidence="1 2">
    <name type="scientific">Diversispora epigaea</name>
    <dbReference type="NCBI Taxonomy" id="1348612"/>
    <lineage>
        <taxon>Eukaryota</taxon>
        <taxon>Fungi</taxon>
        <taxon>Fungi incertae sedis</taxon>
        <taxon>Mucoromycota</taxon>
        <taxon>Glomeromycotina</taxon>
        <taxon>Glomeromycetes</taxon>
        <taxon>Diversisporales</taxon>
        <taxon>Diversisporaceae</taxon>
        <taxon>Diversispora</taxon>
    </lineage>
</organism>
<keyword evidence="2" id="KW-1185">Reference proteome</keyword>
<gene>
    <name evidence="1" type="ORF">Glove_229g79</name>
</gene>
<accession>A0A397IL33</accession>
<sequence>MPSTIVIIKVKGTDEILGGYNPLAWNANNGYGGQKMALFSHCKIAIYWIQYLVDCICNNNHGHYEKFMRKTDGKKEKKIAIREYENIYVYIYLFNQLNHSDNQN</sequence>
<dbReference type="EMBL" id="PQFF01000212">
    <property type="protein sequence ID" value="RHZ73733.1"/>
    <property type="molecule type" value="Genomic_DNA"/>
</dbReference>
<dbReference type="Proteomes" id="UP000266861">
    <property type="component" value="Unassembled WGS sequence"/>
</dbReference>
<name>A0A397IL33_9GLOM</name>
<dbReference type="AlphaFoldDB" id="A0A397IL33"/>